<evidence type="ECO:0000256" key="1">
    <source>
        <dbReference type="ARBA" id="ARBA00023002"/>
    </source>
</evidence>
<dbReference type="KEGG" id="tatv:25784493"/>
<proteinExistence type="inferred from homology"/>
<evidence type="ECO:0000259" key="3">
    <source>
        <dbReference type="Pfam" id="PF01370"/>
    </source>
</evidence>
<organism evidence="4 5">
    <name type="scientific">Hypocrea atroviridis (strain ATCC 20476 / IMI 206040)</name>
    <name type="common">Trichoderma atroviride</name>
    <dbReference type="NCBI Taxonomy" id="452589"/>
    <lineage>
        <taxon>Eukaryota</taxon>
        <taxon>Fungi</taxon>
        <taxon>Dikarya</taxon>
        <taxon>Ascomycota</taxon>
        <taxon>Pezizomycotina</taxon>
        <taxon>Sordariomycetes</taxon>
        <taxon>Hypocreomycetidae</taxon>
        <taxon>Hypocreales</taxon>
        <taxon>Hypocreaceae</taxon>
        <taxon>Trichoderma</taxon>
    </lineage>
</organism>
<sequence>MTSGPTPAFPPGSWILVTGVTGHIASHVTSQLLRRGYKVRGTVRDLTCASWLIDDLFKSAAVTGNFKLTLVSDFGDPNAFKDAVKGVSAIAHIATPNNFDSDPSKVIPVTVGAATSILEAAVSEPSVKRFVYTSSVAAAATQRPGNHTHVGRDTWNNWAIEISNAPPPYEASRGSAVYSAAKAKAEKAVWNFLEEEKPPFAINVVSPFATIGPVLNPNQPGATSLWIKELLQGDLSSTNIVPNFYTVHVHDVALLHIAALLDPEVNGCRLQAWAEPANWNDLLRTLRKLYPNNTSIASDIPNETNIELTTDTTECICLLKKWGDQDGFKTTEEAVQDTIAHWKLV</sequence>
<dbReference type="EMBL" id="ABDG02000022">
    <property type="protein sequence ID" value="EHK46774.1"/>
    <property type="molecule type" value="Genomic_DNA"/>
</dbReference>
<dbReference type="Proteomes" id="UP000005426">
    <property type="component" value="Unassembled WGS sequence"/>
</dbReference>
<dbReference type="GO" id="GO:0016616">
    <property type="term" value="F:oxidoreductase activity, acting on the CH-OH group of donors, NAD or NADP as acceptor"/>
    <property type="evidence" value="ECO:0007669"/>
    <property type="project" value="TreeGrafter"/>
</dbReference>
<dbReference type="Gene3D" id="3.40.50.720">
    <property type="entry name" value="NAD(P)-binding Rossmann-like Domain"/>
    <property type="match status" value="1"/>
</dbReference>
<dbReference type="OrthoDB" id="2735536at2759"/>
<gene>
    <name evidence="4" type="ORF">TRIATDRAFT_43140</name>
</gene>
<dbReference type="InterPro" id="IPR001509">
    <property type="entry name" value="Epimerase_deHydtase"/>
</dbReference>
<reference evidence="4 5" key="1">
    <citation type="journal article" date="2011" name="Genome Biol.">
        <title>Comparative genome sequence analysis underscores mycoparasitism as the ancestral life style of Trichoderma.</title>
        <authorList>
            <person name="Kubicek C.P."/>
            <person name="Herrera-Estrella A."/>
            <person name="Seidl-Seiboth V."/>
            <person name="Martinez D.A."/>
            <person name="Druzhinina I.S."/>
            <person name="Thon M."/>
            <person name="Zeilinger S."/>
            <person name="Casas-Flores S."/>
            <person name="Horwitz B.A."/>
            <person name="Mukherjee P.K."/>
            <person name="Mukherjee M."/>
            <person name="Kredics L."/>
            <person name="Alcaraz L.D."/>
            <person name="Aerts A."/>
            <person name="Antal Z."/>
            <person name="Atanasova L."/>
            <person name="Cervantes-Badillo M.G."/>
            <person name="Challacombe J."/>
            <person name="Chertkov O."/>
            <person name="McCluskey K."/>
            <person name="Coulpier F."/>
            <person name="Deshpande N."/>
            <person name="von Doehren H."/>
            <person name="Ebbole D.J."/>
            <person name="Esquivel-Naranjo E.U."/>
            <person name="Fekete E."/>
            <person name="Flipphi M."/>
            <person name="Glaser F."/>
            <person name="Gomez-Rodriguez E.Y."/>
            <person name="Gruber S."/>
            <person name="Han C."/>
            <person name="Henrissat B."/>
            <person name="Hermosa R."/>
            <person name="Hernandez-Onate M."/>
            <person name="Karaffa L."/>
            <person name="Kosti I."/>
            <person name="Le Crom S."/>
            <person name="Lindquist E."/>
            <person name="Lucas S."/>
            <person name="Luebeck M."/>
            <person name="Luebeck P.S."/>
            <person name="Margeot A."/>
            <person name="Metz B."/>
            <person name="Misra M."/>
            <person name="Nevalainen H."/>
            <person name="Omann M."/>
            <person name="Packer N."/>
            <person name="Perrone G."/>
            <person name="Uresti-Rivera E.E."/>
            <person name="Salamov A."/>
            <person name="Schmoll M."/>
            <person name="Seiboth B."/>
            <person name="Shapiro H."/>
            <person name="Sukno S."/>
            <person name="Tamayo-Ramos J.A."/>
            <person name="Tisch D."/>
            <person name="Wiest A."/>
            <person name="Wilkinson H.H."/>
            <person name="Zhang M."/>
            <person name="Coutinho P.M."/>
            <person name="Kenerley C.M."/>
            <person name="Monte E."/>
            <person name="Baker S.E."/>
            <person name="Grigoriev I.V."/>
        </authorList>
    </citation>
    <scope>NUCLEOTIDE SEQUENCE [LARGE SCALE GENOMIC DNA]</scope>
    <source>
        <strain evidence="5">ATCC 20476 / IMI 206040</strain>
    </source>
</reference>
<evidence type="ECO:0000256" key="2">
    <source>
        <dbReference type="ARBA" id="ARBA00023445"/>
    </source>
</evidence>
<keyword evidence="5" id="KW-1185">Reference proteome</keyword>
<evidence type="ECO:0000313" key="5">
    <source>
        <dbReference type="Proteomes" id="UP000005426"/>
    </source>
</evidence>
<dbReference type="InterPro" id="IPR036291">
    <property type="entry name" value="NAD(P)-bd_dom_sf"/>
</dbReference>
<keyword evidence="1" id="KW-0560">Oxidoreductase</keyword>
<dbReference type="InterPro" id="IPR050425">
    <property type="entry name" value="NAD(P)_dehydrat-like"/>
</dbReference>
<feature type="domain" description="NAD-dependent epimerase/dehydratase" evidence="3">
    <location>
        <begin position="15"/>
        <end position="264"/>
    </location>
</feature>
<dbReference type="HOGENOM" id="CLU_007383_9_2_1"/>
<evidence type="ECO:0000313" key="4">
    <source>
        <dbReference type="EMBL" id="EHK46774.1"/>
    </source>
</evidence>
<accession>G9NRZ4</accession>
<dbReference type="OMA" id="GHIASHV"/>
<dbReference type="PANTHER" id="PTHR10366">
    <property type="entry name" value="NAD DEPENDENT EPIMERASE/DEHYDRATASE"/>
    <property type="match status" value="1"/>
</dbReference>
<dbReference type="SUPFAM" id="SSF51735">
    <property type="entry name" value="NAD(P)-binding Rossmann-fold domains"/>
    <property type="match status" value="1"/>
</dbReference>
<name>G9NRZ4_HYPAI</name>
<dbReference type="eggNOG" id="KOG1502">
    <property type="taxonomic scope" value="Eukaryota"/>
</dbReference>
<comment type="caution">
    <text evidence="4">The sequence shown here is derived from an EMBL/GenBank/DDBJ whole genome shotgun (WGS) entry which is preliminary data.</text>
</comment>
<dbReference type="PANTHER" id="PTHR10366:SF562">
    <property type="entry name" value="ALDEHYDE REDUCTASE II (AFU_ORTHOLOGUE AFUA_1G11360)"/>
    <property type="match status" value="1"/>
</dbReference>
<protein>
    <recommendedName>
        <fullName evidence="3">NAD-dependent epimerase/dehydratase domain-containing protein</fullName>
    </recommendedName>
</protein>
<dbReference type="GeneID" id="25784493"/>
<dbReference type="Pfam" id="PF01370">
    <property type="entry name" value="Epimerase"/>
    <property type="match status" value="1"/>
</dbReference>
<comment type="similarity">
    <text evidence="2">Belongs to the NAD(P)-dependent epimerase/dehydratase family. Dihydroflavonol-4-reductase subfamily.</text>
</comment>
<dbReference type="AlphaFoldDB" id="G9NRZ4"/>
<dbReference type="STRING" id="452589.G9NRZ4"/>